<sequence length="110" mass="12798">MKKLKIRVFLGLGVLMAAYILFVVYDYLDNQKKEEQSRAFMEESNKVFNEYDIKSLGVNPNNKTIKVHVPIEEEQRNELAYSLAQIAQKHGMKDYEVIVRAIRDGYPISN</sequence>
<dbReference type="Pfam" id="PF26328">
    <property type="entry name" value="YolC_YozM"/>
    <property type="match status" value="1"/>
</dbReference>
<protein>
    <submittedName>
        <fullName evidence="2">Uncharacterized protein</fullName>
    </submittedName>
</protein>
<keyword evidence="1" id="KW-0472">Membrane</keyword>
<gene>
    <name evidence="2" type="ORF">FC678_23870</name>
</gene>
<keyword evidence="1" id="KW-0812">Transmembrane</keyword>
<comment type="caution">
    <text evidence="2">The sequence shown here is derived from an EMBL/GenBank/DDBJ whole genome shotgun (WGS) entry which is preliminary data.</text>
</comment>
<dbReference type="InterPro" id="IPR058995">
    <property type="entry name" value="YolC/YozM-like"/>
</dbReference>
<evidence type="ECO:0000256" key="1">
    <source>
        <dbReference type="SAM" id="Phobius"/>
    </source>
</evidence>
<reference evidence="2 3" key="1">
    <citation type="journal article" date="2019" name="Environ. Microbiol.">
        <title>An active ?-lactamase is a part of an orchestrated cell wall stress resistance network of Bacillus subtilis and related rhizosphere species.</title>
        <authorList>
            <person name="Bucher T."/>
            <person name="Keren-Paz A."/>
            <person name="Hausser J."/>
            <person name="Olender T."/>
            <person name="Cytryn E."/>
            <person name="Kolodkin-Gal I."/>
        </authorList>
    </citation>
    <scope>NUCLEOTIDE SEQUENCE [LARGE SCALE GENOMIC DNA]</scope>
    <source>
        <strain evidence="2 3">I4</strain>
    </source>
</reference>
<evidence type="ECO:0000313" key="2">
    <source>
        <dbReference type="EMBL" id="TKH05945.1"/>
    </source>
</evidence>
<dbReference type="RefSeq" id="WP_137024604.1">
    <property type="nucleotide sequence ID" value="NZ_SZNT01000565.1"/>
</dbReference>
<organism evidence="2 3">
    <name type="scientific">Peribacillus simplex</name>
    <dbReference type="NCBI Taxonomy" id="1478"/>
    <lineage>
        <taxon>Bacteria</taxon>
        <taxon>Bacillati</taxon>
        <taxon>Bacillota</taxon>
        <taxon>Bacilli</taxon>
        <taxon>Bacillales</taxon>
        <taxon>Bacillaceae</taxon>
        <taxon>Peribacillus</taxon>
    </lineage>
</organism>
<name>A0A9X8ZCY2_9BACI</name>
<keyword evidence="1" id="KW-1133">Transmembrane helix</keyword>
<evidence type="ECO:0000313" key="3">
    <source>
        <dbReference type="Proteomes" id="UP000309170"/>
    </source>
</evidence>
<feature type="transmembrane region" description="Helical" evidence="1">
    <location>
        <begin position="6"/>
        <end position="28"/>
    </location>
</feature>
<accession>A0A9X8ZCY2</accession>
<dbReference type="EMBL" id="SZNT01000565">
    <property type="protein sequence ID" value="TKH05945.1"/>
    <property type="molecule type" value="Genomic_DNA"/>
</dbReference>
<proteinExistence type="predicted"/>
<dbReference type="AlphaFoldDB" id="A0A9X8ZCY2"/>
<dbReference type="Proteomes" id="UP000309170">
    <property type="component" value="Unassembled WGS sequence"/>
</dbReference>